<dbReference type="SUPFAM" id="SSF52317">
    <property type="entry name" value="Class I glutamine amidotransferase-like"/>
    <property type="match status" value="1"/>
</dbReference>
<keyword evidence="3" id="KW-1185">Reference proteome</keyword>
<dbReference type="Gene3D" id="3.40.50.880">
    <property type="match status" value="1"/>
</dbReference>
<evidence type="ECO:0000259" key="1">
    <source>
        <dbReference type="Pfam" id="PF01965"/>
    </source>
</evidence>
<dbReference type="PANTHER" id="PTHR43130">
    <property type="entry name" value="ARAC-FAMILY TRANSCRIPTIONAL REGULATOR"/>
    <property type="match status" value="1"/>
</dbReference>
<dbReference type="RefSeq" id="WP_109970147.1">
    <property type="nucleotide sequence ID" value="NZ_CP176093.1"/>
</dbReference>
<gene>
    <name evidence="2" type="ORF">DK846_16740</name>
</gene>
<dbReference type="OrthoDB" id="8348at2157"/>
<reference evidence="2 3" key="1">
    <citation type="submission" date="2018-05" db="EMBL/GenBank/DDBJ databases">
        <title>Draft genome of Methanospirillum lacunae Ki8-1.</title>
        <authorList>
            <person name="Dueholm M.S."/>
            <person name="Nielsen P.H."/>
            <person name="Bakmann L.F."/>
            <person name="Otzen D.E."/>
        </authorList>
    </citation>
    <scope>NUCLEOTIDE SEQUENCE [LARGE SCALE GENOMIC DNA]</scope>
    <source>
        <strain evidence="2 3">Ki8-1</strain>
    </source>
</reference>
<dbReference type="PANTHER" id="PTHR43130:SF2">
    <property type="entry name" value="DJ-1_PFPI DOMAIN-CONTAINING PROTEIN"/>
    <property type="match status" value="1"/>
</dbReference>
<protein>
    <submittedName>
        <fullName evidence="2">Thiamine biosynthesis protein ThiJ</fullName>
    </submittedName>
</protein>
<dbReference type="AlphaFoldDB" id="A0A2V2N3I8"/>
<dbReference type="EMBL" id="QGMY01000018">
    <property type="protein sequence ID" value="PWR69823.1"/>
    <property type="molecule type" value="Genomic_DNA"/>
</dbReference>
<dbReference type="InterPro" id="IPR029062">
    <property type="entry name" value="Class_I_gatase-like"/>
</dbReference>
<dbReference type="InterPro" id="IPR002818">
    <property type="entry name" value="DJ-1/PfpI"/>
</dbReference>
<proteinExistence type="predicted"/>
<dbReference type="Pfam" id="PF01965">
    <property type="entry name" value="DJ-1_PfpI"/>
    <property type="match status" value="1"/>
</dbReference>
<sequence>MKIAFVLYDNVTLLDFAGLYDPISRLKTMGFCPDLEYVVSSHTDQIRSSEGLVMIPDDICTDFTLYDYVVIPGGDGVKDLMKNSEFLQWISTVGQDTTIAAVCGGVLLLGAAGLLRDRKVTTHPAMQPVLRHFARDVLEDRIVPDGKIITAGGVTAAIDLGLYITELIAGRQVRETIQKQMDYPHYPVTL</sequence>
<dbReference type="GeneID" id="97550083"/>
<feature type="domain" description="DJ-1/PfpI" evidence="1">
    <location>
        <begin position="1"/>
        <end position="166"/>
    </location>
</feature>
<comment type="caution">
    <text evidence="2">The sequence shown here is derived from an EMBL/GenBank/DDBJ whole genome shotgun (WGS) entry which is preliminary data.</text>
</comment>
<dbReference type="InterPro" id="IPR052158">
    <property type="entry name" value="INH-QAR"/>
</dbReference>
<name>A0A2V2N3I8_9EURY</name>
<dbReference type="Proteomes" id="UP000245657">
    <property type="component" value="Unassembled WGS sequence"/>
</dbReference>
<dbReference type="GO" id="GO:0006355">
    <property type="term" value="P:regulation of DNA-templated transcription"/>
    <property type="evidence" value="ECO:0007669"/>
    <property type="project" value="TreeGrafter"/>
</dbReference>
<evidence type="ECO:0000313" key="3">
    <source>
        <dbReference type="Proteomes" id="UP000245657"/>
    </source>
</evidence>
<evidence type="ECO:0000313" key="2">
    <source>
        <dbReference type="EMBL" id="PWR69823.1"/>
    </source>
</evidence>
<accession>A0A2V2N3I8</accession>
<organism evidence="2 3">
    <name type="scientific">Methanospirillum lacunae</name>
    <dbReference type="NCBI Taxonomy" id="668570"/>
    <lineage>
        <taxon>Archaea</taxon>
        <taxon>Methanobacteriati</taxon>
        <taxon>Methanobacteriota</taxon>
        <taxon>Stenosarchaea group</taxon>
        <taxon>Methanomicrobia</taxon>
        <taxon>Methanomicrobiales</taxon>
        <taxon>Methanospirillaceae</taxon>
        <taxon>Methanospirillum</taxon>
    </lineage>
</organism>